<feature type="transmembrane region" description="Helical" evidence="6">
    <location>
        <begin position="248"/>
        <end position="268"/>
    </location>
</feature>
<gene>
    <name evidence="8" type="ORF">GH754_09995</name>
</gene>
<dbReference type="InterPro" id="IPR036866">
    <property type="entry name" value="RibonucZ/Hydroxyglut_hydro"/>
</dbReference>
<dbReference type="InterPro" id="IPR004477">
    <property type="entry name" value="ComEC_N"/>
</dbReference>
<protein>
    <submittedName>
        <fullName evidence="8">DNA internalization-related competence protein ComEC/Rec2</fullName>
    </submittedName>
</protein>
<evidence type="ECO:0000313" key="8">
    <source>
        <dbReference type="EMBL" id="MRG86657.1"/>
    </source>
</evidence>
<dbReference type="Pfam" id="PF13567">
    <property type="entry name" value="DUF4131"/>
    <property type="match status" value="1"/>
</dbReference>
<dbReference type="InterPro" id="IPR001279">
    <property type="entry name" value="Metallo-B-lactamas"/>
</dbReference>
<feature type="transmembrane region" description="Helical" evidence="6">
    <location>
        <begin position="347"/>
        <end position="368"/>
    </location>
</feature>
<feature type="transmembrane region" description="Helical" evidence="6">
    <location>
        <begin position="458"/>
        <end position="480"/>
    </location>
</feature>
<dbReference type="Gene3D" id="3.60.15.10">
    <property type="entry name" value="Ribonuclease Z/Hydroxyacylglutathione hydrolase-like"/>
    <property type="match status" value="1"/>
</dbReference>
<dbReference type="Proteomes" id="UP000480185">
    <property type="component" value="Unassembled WGS sequence"/>
</dbReference>
<dbReference type="SMART" id="SM00849">
    <property type="entry name" value="Lactamase_B"/>
    <property type="match status" value="1"/>
</dbReference>
<evidence type="ECO:0000256" key="2">
    <source>
        <dbReference type="ARBA" id="ARBA00022475"/>
    </source>
</evidence>
<comment type="subcellular location">
    <subcellularLocation>
        <location evidence="1">Cell membrane</location>
        <topology evidence="1">Multi-pass membrane protein</topology>
    </subcellularLocation>
</comment>
<keyword evidence="5 6" id="KW-0472">Membrane</keyword>
<evidence type="ECO:0000256" key="3">
    <source>
        <dbReference type="ARBA" id="ARBA00022692"/>
    </source>
</evidence>
<dbReference type="PANTHER" id="PTHR30619">
    <property type="entry name" value="DNA INTERNALIZATION/COMPETENCE PROTEIN COMEC/REC2"/>
    <property type="match status" value="1"/>
</dbReference>
<name>A0A6G1X6T7_9BACI</name>
<feature type="transmembrane region" description="Helical" evidence="6">
    <location>
        <begin position="280"/>
        <end position="297"/>
    </location>
</feature>
<feature type="transmembrane region" description="Helical" evidence="6">
    <location>
        <begin position="492"/>
        <end position="512"/>
    </location>
</feature>
<dbReference type="GO" id="GO:0005886">
    <property type="term" value="C:plasma membrane"/>
    <property type="evidence" value="ECO:0007669"/>
    <property type="project" value="UniProtKB-SubCell"/>
</dbReference>
<keyword evidence="3 6" id="KW-0812">Transmembrane</keyword>
<dbReference type="NCBIfam" id="TIGR00361">
    <property type="entry name" value="ComEC_Rec2"/>
    <property type="match status" value="1"/>
</dbReference>
<feature type="transmembrane region" description="Helical" evidence="6">
    <location>
        <begin position="25"/>
        <end position="53"/>
    </location>
</feature>
<dbReference type="NCBIfam" id="TIGR00360">
    <property type="entry name" value="ComEC_N-term"/>
    <property type="match status" value="1"/>
</dbReference>
<dbReference type="InterPro" id="IPR004797">
    <property type="entry name" value="Competence_ComEC/Rec2"/>
</dbReference>
<dbReference type="Pfam" id="PF00753">
    <property type="entry name" value="Lactamase_B"/>
    <property type="match status" value="1"/>
</dbReference>
<evidence type="ECO:0000256" key="4">
    <source>
        <dbReference type="ARBA" id="ARBA00022989"/>
    </source>
</evidence>
<proteinExistence type="predicted"/>
<organism evidence="8 9">
    <name type="scientific">Salinibacillus xinjiangensis</name>
    <dbReference type="NCBI Taxonomy" id="1229268"/>
    <lineage>
        <taxon>Bacteria</taxon>
        <taxon>Bacillati</taxon>
        <taxon>Bacillota</taxon>
        <taxon>Bacilli</taxon>
        <taxon>Bacillales</taxon>
        <taxon>Bacillaceae</taxon>
        <taxon>Salinibacillus</taxon>
    </lineage>
</organism>
<dbReference type="InterPro" id="IPR035681">
    <property type="entry name" value="ComA-like_MBL"/>
</dbReference>
<dbReference type="SUPFAM" id="SSF56281">
    <property type="entry name" value="Metallo-hydrolase/oxidoreductase"/>
    <property type="match status" value="1"/>
</dbReference>
<dbReference type="Pfam" id="PF03772">
    <property type="entry name" value="Competence"/>
    <property type="match status" value="1"/>
</dbReference>
<evidence type="ECO:0000256" key="6">
    <source>
        <dbReference type="SAM" id="Phobius"/>
    </source>
</evidence>
<feature type="transmembrane region" description="Helical" evidence="6">
    <location>
        <begin position="405"/>
        <end position="425"/>
    </location>
</feature>
<feature type="transmembrane region" description="Helical" evidence="6">
    <location>
        <begin position="317"/>
        <end position="335"/>
    </location>
</feature>
<evidence type="ECO:0000313" key="9">
    <source>
        <dbReference type="Proteomes" id="UP000480185"/>
    </source>
</evidence>
<reference evidence="8 9" key="1">
    <citation type="submission" date="2019-11" db="EMBL/GenBank/DDBJ databases">
        <authorList>
            <person name="Li J."/>
        </authorList>
    </citation>
    <scope>NUCLEOTIDE SEQUENCE [LARGE SCALE GENOMIC DNA]</scope>
    <source>
        <strain evidence="8 9">J4</strain>
    </source>
</reference>
<dbReference type="AlphaFoldDB" id="A0A6G1X6T7"/>
<dbReference type="GO" id="GO:0030420">
    <property type="term" value="P:establishment of competence for transformation"/>
    <property type="evidence" value="ECO:0007669"/>
    <property type="project" value="InterPro"/>
</dbReference>
<comment type="caution">
    <text evidence="8">The sequence shown here is derived from an EMBL/GenBank/DDBJ whole genome shotgun (WGS) entry which is preliminary data.</text>
</comment>
<dbReference type="InterPro" id="IPR052159">
    <property type="entry name" value="Competence_DNA_uptake"/>
</dbReference>
<feature type="domain" description="Metallo-beta-lactamase" evidence="7">
    <location>
        <begin position="525"/>
        <end position="728"/>
    </location>
</feature>
<dbReference type="EMBL" id="WJNH01000005">
    <property type="protein sequence ID" value="MRG86657.1"/>
    <property type="molecule type" value="Genomic_DNA"/>
</dbReference>
<dbReference type="CDD" id="cd07731">
    <property type="entry name" value="ComA-like_MBL-fold"/>
    <property type="match status" value="1"/>
</dbReference>
<dbReference type="PANTHER" id="PTHR30619:SF7">
    <property type="entry name" value="BETA-LACTAMASE DOMAIN PROTEIN"/>
    <property type="match status" value="1"/>
</dbReference>
<keyword evidence="9" id="KW-1185">Reference proteome</keyword>
<dbReference type="InterPro" id="IPR025405">
    <property type="entry name" value="DUF4131"/>
</dbReference>
<evidence type="ECO:0000256" key="5">
    <source>
        <dbReference type="ARBA" id="ARBA00023136"/>
    </source>
</evidence>
<evidence type="ECO:0000259" key="7">
    <source>
        <dbReference type="SMART" id="SM00849"/>
    </source>
</evidence>
<evidence type="ECO:0000256" key="1">
    <source>
        <dbReference type="ARBA" id="ARBA00004651"/>
    </source>
</evidence>
<keyword evidence="4 6" id="KW-1133">Transmembrane helix</keyword>
<accession>A0A6G1X6T7</accession>
<sequence>MTCGSKSSIYESRLRKKVDILKGKWHWIFILSLFSLWNESQIVWLGLWFLLILFYIHQRRKPKSWLFFILSSASILFFSHYSSFEDTHYEVNKENTFIEGEIRSNPEIHPTHITFTLNDSLTKEKILINVYDYNERYTDSFQYGASCQITGTLTTPIPARNPGAFDYQSYLQSMGIFVQMNVKETDIECTGQGWIAFPLNIKQQILTSLELRYESSSYNWIKALIFGDKSQLSAHLITDFQHWNLSHLLAISGLHVGLIILFLYLLCTRVFQMSVERTKYLLLILLPIYAILANGAPPVLRAVFMAEVLFLSSLFKWRWSLIDVISVTGIFFIILDPTLITQLSFQFSFLVTFSLILSSKILVMTPSFLWGSLYVSFISQMVLIPLQLLHFYYVSPLSLLANLLFVPYFSFIVIPITLIAVLLSWTPTLLTLPIDFFLTNIHEPFLNTLLSFANGQKFLWVIGEISLLTIGVYYALFYVFMKQLEGNRRKPALVFASLLVLLLLAEQLKPYFNPHGQVTMLDVGQGDTIVIELPKRKGIIMIDAAAEVTLPFDDETEVEENATAKRIIQPFLWSKGITKIDHLIITHADQDHAGSYPFIMEQFDVKNLYTHRDMKIDKKLSTSAQYQPLSEGMKLNIAGTSFYVLHPKQEYEYQSENNKSIVLLTRLGNQSFLFTGDIDSEIEHKLMERYPKLQVDILKVAHHGSEFSTSERFLKSTRPKHALISVGRNNIYGHPAYEAITRLQQQQINIHRTDKHGAIIYIFTANQGTFSHMYP</sequence>
<feature type="transmembrane region" description="Helical" evidence="6">
    <location>
        <begin position="65"/>
        <end position="84"/>
    </location>
</feature>
<keyword evidence="2" id="KW-1003">Cell membrane</keyword>